<dbReference type="STRING" id="137265.SAMN05421684_3049"/>
<protein>
    <submittedName>
        <fullName evidence="2">Autotransporter family porin</fullName>
    </submittedName>
</protein>
<evidence type="ECO:0000313" key="2">
    <source>
        <dbReference type="EMBL" id="SDZ15090.1"/>
    </source>
</evidence>
<evidence type="ECO:0000313" key="3">
    <source>
        <dbReference type="Proteomes" id="UP000199632"/>
    </source>
</evidence>
<sequence length="327" mass="35776">MSFWPVDPRKWPRIRSLAVGRHIRRYGWPIAAVVTGAAVIALAGTLSAHAEHTPGDPGGLAERTGTGWRDSDDGWSQPASPPPALSSTARPAEAVPERFATLPPGAALPTGAQCATWVRARPSAENKRMNLMANAATGHRIGADIFDDNRADTLVATRVDGAFTGSTKDILRWAACKWGVDEDLVFAQAAIESWWRQTVYGDYTADPARCAPGHGLGDDGRAGECPESFGILQDRHPYQKSAWPGVARSTAMNADLAYSIWRGCFEGYEAWLGKEERGSAYAAGDQWGCVGRWYSGRWHTADSEGYIAKVKDYLNRRIWETRDFQQP</sequence>
<dbReference type="EMBL" id="FNQB01000002">
    <property type="protein sequence ID" value="SDZ15090.1"/>
    <property type="molecule type" value="Genomic_DNA"/>
</dbReference>
<accession>A0A1H3QP26</accession>
<proteinExistence type="predicted"/>
<organism evidence="2 3">
    <name type="scientific">Asanoa ishikariensis</name>
    <dbReference type="NCBI Taxonomy" id="137265"/>
    <lineage>
        <taxon>Bacteria</taxon>
        <taxon>Bacillati</taxon>
        <taxon>Actinomycetota</taxon>
        <taxon>Actinomycetes</taxon>
        <taxon>Micromonosporales</taxon>
        <taxon>Micromonosporaceae</taxon>
        <taxon>Asanoa</taxon>
    </lineage>
</organism>
<dbReference type="Proteomes" id="UP000199632">
    <property type="component" value="Unassembled WGS sequence"/>
</dbReference>
<dbReference type="AlphaFoldDB" id="A0A1H3QP26"/>
<gene>
    <name evidence="2" type="ORF">SAMN05421684_3049</name>
</gene>
<reference evidence="3" key="1">
    <citation type="submission" date="2016-10" db="EMBL/GenBank/DDBJ databases">
        <authorList>
            <person name="Varghese N."/>
            <person name="Submissions S."/>
        </authorList>
    </citation>
    <scope>NUCLEOTIDE SEQUENCE [LARGE SCALE GENOMIC DNA]</scope>
    <source>
        <strain evidence="3">DSM 44718</strain>
    </source>
</reference>
<evidence type="ECO:0000256" key="1">
    <source>
        <dbReference type="SAM" id="MobiDB-lite"/>
    </source>
</evidence>
<keyword evidence="3" id="KW-1185">Reference proteome</keyword>
<feature type="region of interest" description="Disordered" evidence="1">
    <location>
        <begin position="49"/>
        <end position="93"/>
    </location>
</feature>
<name>A0A1H3QP26_9ACTN</name>